<comment type="caution">
    <text evidence="1">The sequence shown here is derived from an EMBL/GenBank/DDBJ whole genome shotgun (WGS) entry which is preliminary data.</text>
</comment>
<proteinExistence type="predicted"/>
<dbReference type="Proteomes" id="UP001196870">
    <property type="component" value="Unassembled WGS sequence"/>
</dbReference>
<organism evidence="1 2">
    <name type="scientific">Plastoroseomonas hellenica</name>
    <dbReference type="NCBI Taxonomy" id="2687306"/>
    <lineage>
        <taxon>Bacteria</taxon>
        <taxon>Pseudomonadati</taxon>
        <taxon>Pseudomonadota</taxon>
        <taxon>Alphaproteobacteria</taxon>
        <taxon>Acetobacterales</taxon>
        <taxon>Acetobacteraceae</taxon>
        <taxon>Plastoroseomonas</taxon>
    </lineage>
</organism>
<evidence type="ECO:0000313" key="1">
    <source>
        <dbReference type="EMBL" id="MBR0662752.1"/>
    </source>
</evidence>
<dbReference type="InterPro" id="IPR029044">
    <property type="entry name" value="Nucleotide-diphossugar_trans"/>
</dbReference>
<keyword evidence="2" id="KW-1185">Reference proteome</keyword>
<accession>A0ABS5ER24</accession>
<dbReference type="Gene3D" id="3.90.550.10">
    <property type="entry name" value="Spore Coat Polysaccharide Biosynthesis Protein SpsA, Chain A"/>
    <property type="match status" value="1"/>
</dbReference>
<dbReference type="CDD" id="cd00761">
    <property type="entry name" value="Glyco_tranf_GTA_type"/>
    <property type="match status" value="1"/>
</dbReference>
<reference evidence="2" key="1">
    <citation type="journal article" date="2021" name="Syst. Appl. Microbiol.">
        <title>Roseomonas hellenica sp. nov., isolated from roots of wild-growing Alkanna tinctoria.</title>
        <authorList>
            <person name="Rat A."/>
            <person name="Naranjo H.D."/>
            <person name="Lebbe L."/>
            <person name="Cnockaert M."/>
            <person name="Krigas N."/>
            <person name="Grigoriadou K."/>
            <person name="Maloupa E."/>
            <person name="Willems A."/>
        </authorList>
    </citation>
    <scope>NUCLEOTIDE SEQUENCE [LARGE SCALE GENOMIC DNA]</scope>
    <source>
        <strain evidence="2">LMG 31523</strain>
    </source>
</reference>
<protein>
    <submittedName>
        <fullName evidence="1">Glycosyltransferase family 2 protein</fullName>
    </submittedName>
</protein>
<dbReference type="SUPFAM" id="SSF53448">
    <property type="entry name" value="Nucleotide-diphospho-sugar transferases"/>
    <property type="match status" value="1"/>
</dbReference>
<dbReference type="EMBL" id="JAAGBB010000001">
    <property type="protein sequence ID" value="MBR0662752.1"/>
    <property type="molecule type" value="Genomic_DNA"/>
</dbReference>
<sequence length="275" mass="29984">MAEVRRQTRRPDRLVLCGTRPEDVAGIVLEGPNEMVVMAAAGLPRQRNRILDATADCDVVLFLDDDFLMRPDYLAETERMFATLPGLVVSTGTVLADGIGGPGLSPAEGRAILAADQRNPSPVGANEPTFCGYGCNMAVQAAVARRHGIRVDERLPLYAWQEDVDFTRRLAAHGAVLRLAGARGVHLGTKLGRGSGLRLGYSQVANPLYLARKTAGGAYPFSYARTRILRNLSANLLRATWPEPHVDRRGRLRGNLLALLDLLRGRMAPERVLEL</sequence>
<name>A0ABS5ER24_9PROT</name>
<gene>
    <name evidence="1" type="ORF">GXW71_00150</name>
</gene>
<evidence type="ECO:0000313" key="2">
    <source>
        <dbReference type="Proteomes" id="UP001196870"/>
    </source>
</evidence>